<accession>A0A9D4UCV1</accession>
<dbReference type="InterPro" id="IPR011009">
    <property type="entry name" value="Kinase-like_dom_sf"/>
</dbReference>
<protein>
    <recommendedName>
        <fullName evidence="2">mitogen-activated protein kinase kinase kinase</fullName>
        <ecNumber evidence="2">2.7.11.25</ecNumber>
    </recommendedName>
</protein>
<feature type="region of interest" description="Disordered" evidence="10">
    <location>
        <begin position="1"/>
        <end position="20"/>
    </location>
</feature>
<evidence type="ECO:0000256" key="4">
    <source>
        <dbReference type="ARBA" id="ARBA00022741"/>
    </source>
</evidence>
<keyword evidence="13" id="KW-1185">Reference proteome</keyword>
<gene>
    <name evidence="12" type="ORF">GOP47_0019466</name>
</gene>
<feature type="binding site" evidence="9">
    <location>
        <position position="282"/>
    </location>
    <ligand>
        <name>ATP</name>
        <dbReference type="ChEBI" id="CHEBI:30616"/>
    </ligand>
</feature>
<evidence type="ECO:0000256" key="8">
    <source>
        <dbReference type="ARBA" id="ARBA00048329"/>
    </source>
</evidence>
<dbReference type="PROSITE" id="PS00107">
    <property type="entry name" value="PROTEIN_KINASE_ATP"/>
    <property type="match status" value="1"/>
</dbReference>
<dbReference type="InterPro" id="IPR017441">
    <property type="entry name" value="Protein_kinase_ATP_BS"/>
</dbReference>
<dbReference type="GO" id="GO:0005737">
    <property type="term" value="C:cytoplasm"/>
    <property type="evidence" value="ECO:0007669"/>
    <property type="project" value="TreeGrafter"/>
</dbReference>
<comment type="similarity">
    <text evidence="1">Belongs to the protein kinase superfamily. STE Ser/Thr protein kinase family. MAP kinase kinase kinase subfamily.</text>
</comment>
<proteinExistence type="inferred from homology"/>
<comment type="catalytic activity">
    <reaction evidence="8">
        <text>L-seryl-[protein] + ATP = O-phospho-L-seryl-[protein] + ADP + H(+)</text>
        <dbReference type="Rhea" id="RHEA:17989"/>
        <dbReference type="Rhea" id="RHEA-COMP:9863"/>
        <dbReference type="Rhea" id="RHEA-COMP:11604"/>
        <dbReference type="ChEBI" id="CHEBI:15378"/>
        <dbReference type="ChEBI" id="CHEBI:29999"/>
        <dbReference type="ChEBI" id="CHEBI:30616"/>
        <dbReference type="ChEBI" id="CHEBI:83421"/>
        <dbReference type="ChEBI" id="CHEBI:456216"/>
        <dbReference type="EC" id="2.7.11.25"/>
    </reaction>
</comment>
<dbReference type="Pfam" id="PF00069">
    <property type="entry name" value="Pkinase"/>
    <property type="match status" value="1"/>
</dbReference>
<dbReference type="AlphaFoldDB" id="A0A9D4UCV1"/>
<comment type="caution">
    <text evidence="12">The sequence shown here is derived from an EMBL/GenBank/DDBJ whole genome shotgun (WGS) entry which is preliminary data.</text>
</comment>
<dbReference type="GO" id="GO:0005524">
    <property type="term" value="F:ATP binding"/>
    <property type="evidence" value="ECO:0007669"/>
    <property type="project" value="UniProtKB-UniRule"/>
</dbReference>
<dbReference type="GO" id="GO:0004709">
    <property type="term" value="F:MAP kinase kinase kinase activity"/>
    <property type="evidence" value="ECO:0007669"/>
    <property type="project" value="UniProtKB-EC"/>
</dbReference>
<sequence>MMQQPEERATAHPFSETREQSNDVVLAFNRSKVMQLLGAATPSDRHQIDELLNAPFYLSSPLLRTCMNIRAKHAMRHWKLKVFPFPSLGIMSRAWESTSWLTKSLCFFAPQDPARMEDTYDGERHLSLSLSTIQNHGKHLLPKSNECASTDIMQKAHPLPLPPTLPRRPPSVDQSPGGTMGLAFMHSPLCKPTIQQTKPPESLALMPAKVHGKLPDMVPSAETPMNSCSSSLSFPVLSPCSPLAKAQCPQNWITGAVLGRGTFGVVHEGLNLEDGSFFAVKKGSTEDAFPEIQHEINVLSKLEHPNIVRYLGSSVKDGRLCIFLELMRMGSLETLLQKYKRLEDSTVRGYTRQILLGLSYLHEKKTIHRDIKCANILVDVNGQVKLSDFGVAKKMGDSLFSSLKGTPLYMAPEVLTPNGKSYSFSADIWSLGCTDLEMADGKPPWSDLEGFGFLFKVKDGELPPLPDHLSPEGKDFVCSCLKLVASDRPTAAELLQNPFVTNASSPKQVVLSSRLAPDNVFPTMEASLFPSFRSWQFGDEHESWKSS</sequence>
<evidence type="ECO:0000256" key="10">
    <source>
        <dbReference type="SAM" id="MobiDB-lite"/>
    </source>
</evidence>
<evidence type="ECO:0000256" key="6">
    <source>
        <dbReference type="ARBA" id="ARBA00022840"/>
    </source>
</evidence>
<keyword evidence="4 9" id="KW-0547">Nucleotide-binding</keyword>
<evidence type="ECO:0000256" key="7">
    <source>
        <dbReference type="ARBA" id="ARBA00047559"/>
    </source>
</evidence>
<dbReference type="Gene3D" id="1.10.510.10">
    <property type="entry name" value="Transferase(Phosphotransferase) domain 1"/>
    <property type="match status" value="1"/>
</dbReference>
<dbReference type="InterPro" id="IPR000719">
    <property type="entry name" value="Prot_kinase_dom"/>
</dbReference>
<keyword evidence="5" id="KW-0418">Kinase</keyword>
<dbReference type="SMART" id="SM00220">
    <property type="entry name" value="S_TKc"/>
    <property type="match status" value="1"/>
</dbReference>
<evidence type="ECO:0000256" key="5">
    <source>
        <dbReference type="ARBA" id="ARBA00022777"/>
    </source>
</evidence>
<dbReference type="EC" id="2.7.11.25" evidence="2"/>
<name>A0A9D4UCV1_ADICA</name>
<dbReference type="PANTHER" id="PTHR48016">
    <property type="entry name" value="MAP KINASE KINASE KINASE SSK2-RELATED-RELATED"/>
    <property type="match status" value="1"/>
</dbReference>
<organism evidence="12 13">
    <name type="scientific">Adiantum capillus-veneris</name>
    <name type="common">Maidenhair fern</name>
    <dbReference type="NCBI Taxonomy" id="13818"/>
    <lineage>
        <taxon>Eukaryota</taxon>
        <taxon>Viridiplantae</taxon>
        <taxon>Streptophyta</taxon>
        <taxon>Embryophyta</taxon>
        <taxon>Tracheophyta</taxon>
        <taxon>Polypodiopsida</taxon>
        <taxon>Polypodiidae</taxon>
        <taxon>Polypodiales</taxon>
        <taxon>Pteridineae</taxon>
        <taxon>Pteridaceae</taxon>
        <taxon>Vittarioideae</taxon>
        <taxon>Adiantum</taxon>
    </lineage>
</organism>
<dbReference type="SUPFAM" id="SSF56112">
    <property type="entry name" value="Protein kinase-like (PK-like)"/>
    <property type="match status" value="1"/>
</dbReference>
<dbReference type="PANTHER" id="PTHR48016:SF17">
    <property type="entry name" value="MITOGEN-ACTIVATED PROTEIN KINASE KINASE KINASE YODA"/>
    <property type="match status" value="1"/>
</dbReference>
<evidence type="ECO:0000256" key="3">
    <source>
        <dbReference type="ARBA" id="ARBA00022679"/>
    </source>
</evidence>
<evidence type="ECO:0000259" key="11">
    <source>
        <dbReference type="PROSITE" id="PS50011"/>
    </source>
</evidence>
<evidence type="ECO:0000256" key="2">
    <source>
        <dbReference type="ARBA" id="ARBA00012406"/>
    </source>
</evidence>
<evidence type="ECO:0000313" key="13">
    <source>
        <dbReference type="Proteomes" id="UP000886520"/>
    </source>
</evidence>
<dbReference type="EMBL" id="JABFUD020000019">
    <property type="protein sequence ID" value="KAI5064771.1"/>
    <property type="molecule type" value="Genomic_DNA"/>
</dbReference>
<keyword evidence="3" id="KW-0808">Transferase</keyword>
<evidence type="ECO:0000256" key="9">
    <source>
        <dbReference type="PROSITE-ProRule" id="PRU10141"/>
    </source>
</evidence>
<comment type="catalytic activity">
    <reaction evidence="7">
        <text>L-threonyl-[protein] + ATP = O-phospho-L-threonyl-[protein] + ADP + H(+)</text>
        <dbReference type="Rhea" id="RHEA:46608"/>
        <dbReference type="Rhea" id="RHEA-COMP:11060"/>
        <dbReference type="Rhea" id="RHEA-COMP:11605"/>
        <dbReference type="ChEBI" id="CHEBI:15378"/>
        <dbReference type="ChEBI" id="CHEBI:30013"/>
        <dbReference type="ChEBI" id="CHEBI:30616"/>
        <dbReference type="ChEBI" id="CHEBI:61977"/>
        <dbReference type="ChEBI" id="CHEBI:456216"/>
        <dbReference type="EC" id="2.7.11.25"/>
    </reaction>
</comment>
<reference evidence="12" key="1">
    <citation type="submission" date="2021-01" db="EMBL/GenBank/DDBJ databases">
        <title>Adiantum capillus-veneris genome.</title>
        <authorList>
            <person name="Fang Y."/>
            <person name="Liao Q."/>
        </authorList>
    </citation>
    <scope>NUCLEOTIDE SEQUENCE</scope>
    <source>
        <strain evidence="12">H3</strain>
        <tissue evidence="12">Leaf</tissue>
    </source>
</reference>
<dbReference type="InterPro" id="IPR050538">
    <property type="entry name" value="MAP_kinase_kinase_kinase"/>
</dbReference>
<keyword evidence="6 9" id="KW-0067">ATP-binding</keyword>
<dbReference type="PROSITE" id="PS50011">
    <property type="entry name" value="PROTEIN_KINASE_DOM"/>
    <property type="match status" value="1"/>
</dbReference>
<dbReference type="Proteomes" id="UP000886520">
    <property type="component" value="Chromosome 19"/>
</dbReference>
<evidence type="ECO:0000256" key="1">
    <source>
        <dbReference type="ARBA" id="ARBA00006529"/>
    </source>
</evidence>
<feature type="domain" description="Protein kinase" evidence="11">
    <location>
        <begin position="252"/>
        <end position="500"/>
    </location>
</feature>
<evidence type="ECO:0000313" key="12">
    <source>
        <dbReference type="EMBL" id="KAI5064771.1"/>
    </source>
</evidence>
<dbReference type="OrthoDB" id="266718at2759"/>